<accession>A0A075VUL7</accession>
<keyword evidence="1" id="KW-0472">Membrane</keyword>
<keyword evidence="1" id="KW-1133">Transmembrane helix</keyword>
<name>A0A075VUL7_CAPAN</name>
<organism evidence="2">
    <name type="scientific">Capsicum annuum</name>
    <name type="common">Capsicum pepper</name>
    <dbReference type="NCBI Taxonomy" id="4072"/>
    <lineage>
        <taxon>Eukaryota</taxon>
        <taxon>Viridiplantae</taxon>
        <taxon>Streptophyta</taxon>
        <taxon>Embryophyta</taxon>
        <taxon>Tracheophyta</taxon>
        <taxon>Spermatophyta</taxon>
        <taxon>Magnoliopsida</taxon>
        <taxon>eudicotyledons</taxon>
        <taxon>Gunneridae</taxon>
        <taxon>Pentapetalae</taxon>
        <taxon>asterids</taxon>
        <taxon>lamiids</taxon>
        <taxon>Solanales</taxon>
        <taxon>Solanaceae</taxon>
        <taxon>Solanoideae</taxon>
        <taxon>Capsiceae</taxon>
        <taxon>Capsicum</taxon>
    </lineage>
</organism>
<protein>
    <submittedName>
        <fullName evidence="2">Uncharacterized protein</fullName>
    </submittedName>
</protein>
<gene>
    <name evidence="2" type="primary">orf132d</name>
    <name evidence="3" type="ORF">T459_28947</name>
</gene>
<keyword evidence="1" id="KW-0812">Transmembrane</keyword>
<dbReference type="AlphaFoldDB" id="A0A075VUL7"/>
<reference evidence="3 4" key="3">
    <citation type="journal article" date="2017" name="Genome Biol.">
        <title>New reference genome sequences of hot pepper reveal the massive evolution of plant disease-resistance genes by retroduplication.</title>
        <authorList>
            <person name="Kim S."/>
            <person name="Park J."/>
            <person name="Yeom S.I."/>
            <person name="Kim Y.M."/>
            <person name="Seo E."/>
            <person name="Kim K.T."/>
            <person name="Kim M.S."/>
            <person name="Lee J.M."/>
            <person name="Cheong K."/>
            <person name="Shin H.S."/>
            <person name="Kim S.B."/>
            <person name="Han K."/>
            <person name="Lee J."/>
            <person name="Park M."/>
            <person name="Lee H.A."/>
            <person name="Lee H.Y."/>
            <person name="Lee Y."/>
            <person name="Oh S."/>
            <person name="Lee J.H."/>
            <person name="Choi E."/>
            <person name="Choi E."/>
            <person name="Lee S.E."/>
            <person name="Jeon J."/>
            <person name="Kim H."/>
            <person name="Choi G."/>
            <person name="Song H."/>
            <person name="Lee J."/>
            <person name="Lee S.C."/>
            <person name="Kwon J.K."/>
            <person name="Lee H.Y."/>
            <person name="Koo N."/>
            <person name="Hong Y."/>
            <person name="Kim R.W."/>
            <person name="Kang W.H."/>
            <person name="Huh J.H."/>
            <person name="Kang B.C."/>
            <person name="Yang T.J."/>
            <person name="Lee Y.H."/>
            <person name="Bennetzen J.L."/>
            <person name="Choi D."/>
        </authorList>
    </citation>
    <scope>NUCLEOTIDE SEQUENCE [LARGE SCALE GENOMIC DNA]</scope>
    <source>
        <strain evidence="4">cv. CM334</strain>
    </source>
</reference>
<dbReference type="EMBL" id="AYRZ02000011">
    <property type="protein sequence ID" value="PHT69460.1"/>
    <property type="molecule type" value="Genomic_DNA"/>
</dbReference>
<proteinExistence type="predicted"/>
<dbReference type="Gramene" id="PHT69460">
    <property type="protein sequence ID" value="PHT69460"/>
    <property type="gene ID" value="T459_28947"/>
</dbReference>
<reference evidence="2" key="1">
    <citation type="journal article" date="2014" name="BMC Genomics">
        <title>Extensive structural variations between mitochondrial genomes of CMS and normal peppers (Capsicum annuum L.) revealed by complete nucleotide sequencing.</title>
        <authorList>
            <person name="Jo Y.D."/>
            <person name="Choi Y."/>
            <person name="Kim D.H."/>
            <person name="Kim B.D."/>
            <person name="Kang B.C."/>
        </authorList>
    </citation>
    <scope>NUCLEOTIDE SEQUENCE</scope>
</reference>
<evidence type="ECO:0000313" key="2">
    <source>
        <dbReference type="EMBL" id="AIG89869.1"/>
    </source>
</evidence>
<feature type="transmembrane region" description="Helical" evidence="1">
    <location>
        <begin position="106"/>
        <end position="125"/>
    </location>
</feature>
<dbReference type="Proteomes" id="UP000222542">
    <property type="component" value="Unassembled WGS sequence"/>
</dbReference>
<keyword evidence="2" id="KW-0496">Mitochondrion</keyword>
<dbReference type="EMBL" id="KJ865409">
    <property type="protein sequence ID" value="AIG89869.1"/>
    <property type="molecule type" value="Genomic_DNA"/>
</dbReference>
<reference evidence="3" key="2">
    <citation type="journal article" date="2014" name="Nat. Genet.">
        <title>Genome sequence of the hot pepper provides insights into the evolution of pungency in Capsicum species.</title>
        <authorList>
            <person name="Kim S."/>
            <person name="Park M."/>
            <person name="Yeom S.I."/>
            <person name="Kim Y.M."/>
            <person name="Lee J.M."/>
            <person name="Lee H.A."/>
            <person name="Seo E."/>
            <person name="Choi J."/>
            <person name="Cheong K."/>
            <person name="Kim K.T."/>
            <person name="Jung K."/>
            <person name="Lee G.W."/>
            <person name="Oh S.K."/>
            <person name="Bae C."/>
            <person name="Kim S.B."/>
            <person name="Lee H.Y."/>
            <person name="Kim S.Y."/>
            <person name="Kim M.S."/>
            <person name="Kang B.C."/>
            <person name="Jo Y.D."/>
            <person name="Yang H.B."/>
            <person name="Jeong H.J."/>
            <person name="Kang W.H."/>
            <person name="Kwon J.K."/>
            <person name="Shin C."/>
            <person name="Lim J.Y."/>
            <person name="Park J.H."/>
            <person name="Huh J.H."/>
            <person name="Kim J.S."/>
            <person name="Kim B.D."/>
            <person name="Cohen O."/>
            <person name="Paran I."/>
            <person name="Suh M.C."/>
            <person name="Lee S.B."/>
            <person name="Kim Y.K."/>
            <person name="Shin Y."/>
            <person name="Noh S.J."/>
            <person name="Park J."/>
            <person name="Seo Y.S."/>
            <person name="Kwon S.Y."/>
            <person name="Kim H.A."/>
            <person name="Park J.M."/>
            <person name="Kim H.J."/>
            <person name="Choi S.B."/>
            <person name="Bosland P.W."/>
            <person name="Reeves G."/>
            <person name="Jo S.H."/>
            <person name="Lee B.W."/>
            <person name="Cho H.T."/>
            <person name="Choi H.S."/>
            <person name="Lee M.S."/>
            <person name="Yu Y."/>
            <person name="Do Choi Y."/>
            <person name="Park B.S."/>
            <person name="van Deynze A."/>
            <person name="Ashrafi H."/>
            <person name="Hill T."/>
            <person name="Kim W.T."/>
            <person name="Pai H.S."/>
            <person name="Ahn H.K."/>
            <person name="Yeam I."/>
            <person name="Giovannoni J.J."/>
            <person name="Rose J.K."/>
            <person name="Sorensen I."/>
            <person name="Lee S.J."/>
            <person name="Kim R.W."/>
            <person name="Choi I.Y."/>
            <person name="Choi B.S."/>
            <person name="Lim J.S."/>
            <person name="Lee Y.H."/>
            <person name="Choi D."/>
        </authorList>
    </citation>
    <scope>NUCLEOTIDE SEQUENCE [LARGE SCALE GENOMIC DNA]</scope>
</reference>
<keyword evidence="4" id="KW-1185">Reference proteome</keyword>
<evidence type="ECO:0000256" key="1">
    <source>
        <dbReference type="SAM" id="Phobius"/>
    </source>
</evidence>
<evidence type="ECO:0000313" key="3">
    <source>
        <dbReference type="EMBL" id="PHT69460.1"/>
    </source>
</evidence>
<sequence>MSSINEILSPYTERKVCEAQGRIEEEVSSIANANGITLDEEAPFVLGQWVHGESSNLNYLTSILSDLRTMKEKSQWFESATDVWSKKFFVPSPVEQFHMNPALVDFSLGLSLCWLLLVLLLLFFITKGKRRR</sequence>
<geneLocation type="mitochondrion" evidence="2"/>
<evidence type="ECO:0000313" key="4">
    <source>
        <dbReference type="Proteomes" id="UP000222542"/>
    </source>
</evidence>